<dbReference type="eggNOG" id="ENOG502QRFY">
    <property type="taxonomic scope" value="Eukaryota"/>
</dbReference>
<evidence type="ECO:0000313" key="3">
    <source>
        <dbReference type="EMBL" id="KFX53185.1"/>
    </source>
</evidence>
<dbReference type="InterPro" id="IPR040250">
    <property type="entry name" value="Nucleobindin"/>
</dbReference>
<feature type="signal peptide" evidence="2">
    <location>
        <begin position="1"/>
        <end position="19"/>
    </location>
</feature>
<feature type="chain" id="PRO_5001893058" evidence="2">
    <location>
        <begin position="20"/>
        <end position="198"/>
    </location>
</feature>
<accession>A0A093VLT8</accession>
<protein>
    <submittedName>
        <fullName evidence="3">Putative calcium-binding protein</fullName>
    </submittedName>
</protein>
<dbReference type="GO" id="GO:0005793">
    <property type="term" value="C:endoplasmic reticulum-Golgi intermediate compartment"/>
    <property type="evidence" value="ECO:0007669"/>
    <property type="project" value="TreeGrafter"/>
</dbReference>
<dbReference type="PANTHER" id="PTHR19237">
    <property type="entry name" value="NUCLEOBINDIN"/>
    <property type="match status" value="1"/>
</dbReference>
<sequence length="198" mass="22916">MRGIFVALFALATVAYGHGHHDESTEVETDWATRHMREEHHIDSFDAGSFFALHDYDNSGDWRADEIMKTYGLLDSSNARITLDQKETVVREVLKLFNPSGSGAVSRDEWMNQSQVGFKLPDFGYGPGHHGDIEYEYEIHHFEKFHGEDAKEEDLTHPEDIEHFRLHDEMELAEKRLQQLESMQIVEGNIPRKFLRTA</sequence>
<comment type="caution">
    <text evidence="3">The sequence shown here is derived from an EMBL/GenBank/DDBJ whole genome shotgun (WGS) entry which is preliminary data.</text>
</comment>
<dbReference type="HOGENOM" id="CLU_096561_0_0_1"/>
<name>A0A093VLT8_TALMA</name>
<evidence type="ECO:0000256" key="1">
    <source>
        <dbReference type="ARBA" id="ARBA00022729"/>
    </source>
</evidence>
<proteinExistence type="predicted"/>
<dbReference type="Gene3D" id="1.10.238.10">
    <property type="entry name" value="EF-hand"/>
    <property type="match status" value="1"/>
</dbReference>
<organism evidence="3">
    <name type="scientific">Talaromyces marneffei PM1</name>
    <dbReference type="NCBI Taxonomy" id="1077442"/>
    <lineage>
        <taxon>Eukaryota</taxon>
        <taxon>Fungi</taxon>
        <taxon>Dikarya</taxon>
        <taxon>Ascomycota</taxon>
        <taxon>Pezizomycotina</taxon>
        <taxon>Eurotiomycetes</taxon>
        <taxon>Eurotiomycetidae</taxon>
        <taxon>Eurotiales</taxon>
        <taxon>Trichocomaceae</taxon>
        <taxon>Talaromyces</taxon>
        <taxon>Talaromyces sect. Talaromyces</taxon>
    </lineage>
</organism>
<dbReference type="PANTHER" id="PTHR19237:SF20">
    <property type="entry name" value="NUCLEOBINDIN 1"/>
    <property type="match status" value="1"/>
</dbReference>
<reference evidence="3" key="1">
    <citation type="journal article" date="2014" name="PLoS Genet.">
        <title>Signature Gene Expression Reveals Novel Clues to the Molecular Mechanisms of Dimorphic Transition in Penicillium marneffei.</title>
        <authorList>
            <person name="Yang E."/>
            <person name="Wang G."/>
            <person name="Cai J."/>
            <person name="Woo P.C."/>
            <person name="Lau S.K."/>
            <person name="Yuen K.-Y."/>
            <person name="Chow W.-N."/>
            <person name="Lin X."/>
        </authorList>
    </citation>
    <scope>NUCLEOTIDE SEQUENCE [LARGE SCALE GENOMIC DNA]</scope>
    <source>
        <strain evidence="3">PM1</strain>
    </source>
</reference>
<dbReference type="InterPro" id="IPR011992">
    <property type="entry name" value="EF-hand-dom_pair"/>
</dbReference>
<dbReference type="AlphaFoldDB" id="A0A093VLT8"/>
<evidence type="ECO:0000256" key="2">
    <source>
        <dbReference type="SAM" id="SignalP"/>
    </source>
</evidence>
<dbReference type="EMBL" id="JPOX01000001">
    <property type="protein sequence ID" value="KFX53185.1"/>
    <property type="molecule type" value="Genomic_DNA"/>
</dbReference>
<keyword evidence="1 2" id="KW-0732">Signal</keyword>
<dbReference type="GO" id="GO:0005509">
    <property type="term" value="F:calcium ion binding"/>
    <property type="evidence" value="ECO:0007669"/>
    <property type="project" value="TreeGrafter"/>
</dbReference>
<gene>
    <name evidence="3" type="ORF">GQ26_0010580</name>
</gene>
<dbReference type="SUPFAM" id="SSF47473">
    <property type="entry name" value="EF-hand"/>
    <property type="match status" value="1"/>
</dbReference>